<sequence>MDKQSITNLPPLPPEDTGEEQYAEESEEEDQTLQIQSLMKKMQDILSTQSKKKGKRRGSTSYTPGGSLSEPTLPRHVRPEESPSSPTPGPRATSTPATEPRPQTHQRRAFFFTPTNPSPLQHQILRQERPVVKIKAKDYNLNFDGEEVERCISKVERIAQIEEAREEDLAMQMAFWTTDSKISDAIEAMPGYEEGNWSQLKKDLITKWGRPEPERRYRKDSLINLFNDTQDAGEISTLSQYKRFIGDYETIITYLLRYKYIPQ</sequence>
<protein>
    <submittedName>
        <fullName evidence="2">Uncharacterized protein</fullName>
    </submittedName>
</protein>
<dbReference type="Proteomes" id="UP000765509">
    <property type="component" value="Unassembled WGS sequence"/>
</dbReference>
<keyword evidence="3" id="KW-1185">Reference proteome</keyword>
<dbReference type="OrthoDB" id="2749819at2759"/>
<feature type="compositionally biased region" description="Acidic residues" evidence="1">
    <location>
        <begin position="16"/>
        <end position="31"/>
    </location>
</feature>
<dbReference type="AlphaFoldDB" id="A0A9Q3K951"/>
<accession>A0A9Q3K951</accession>
<gene>
    <name evidence="2" type="ORF">O181_116810</name>
</gene>
<name>A0A9Q3K951_9BASI</name>
<organism evidence="2 3">
    <name type="scientific">Austropuccinia psidii MF-1</name>
    <dbReference type="NCBI Taxonomy" id="1389203"/>
    <lineage>
        <taxon>Eukaryota</taxon>
        <taxon>Fungi</taxon>
        <taxon>Dikarya</taxon>
        <taxon>Basidiomycota</taxon>
        <taxon>Pucciniomycotina</taxon>
        <taxon>Pucciniomycetes</taxon>
        <taxon>Pucciniales</taxon>
        <taxon>Sphaerophragmiaceae</taxon>
        <taxon>Austropuccinia</taxon>
    </lineage>
</organism>
<comment type="caution">
    <text evidence="2">The sequence shown here is derived from an EMBL/GenBank/DDBJ whole genome shotgun (WGS) entry which is preliminary data.</text>
</comment>
<dbReference type="EMBL" id="AVOT02099874">
    <property type="protein sequence ID" value="MBW0577095.1"/>
    <property type="molecule type" value="Genomic_DNA"/>
</dbReference>
<feature type="region of interest" description="Disordered" evidence="1">
    <location>
        <begin position="1"/>
        <end position="104"/>
    </location>
</feature>
<feature type="compositionally biased region" description="Polar residues" evidence="1">
    <location>
        <begin position="92"/>
        <end position="103"/>
    </location>
</feature>
<proteinExistence type="predicted"/>
<reference evidence="2" key="1">
    <citation type="submission" date="2021-03" db="EMBL/GenBank/DDBJ databases">
        <title>Draft genome sequence of rust myrtle Austropuccinia psidii MF-1, a brazilian biotype.</title>
        <authorList>
            <person name="Quecine M.C."/>
            <person name="Pachon D.M.R."/>
            <person name="Bonatelli M.L."/>
            <person name="Correr F.H."/>
            <person name="Franceschini L.M."/>
            <person name="Leite T.F."/>
            <person name="Margarido G.R.A."/>
            <person name="Almeida C.A."/>
            <person name="Ferrarezi J.A."/>
            <person name="Labate C.A."/>
        </authorList>
    </citation>
    <scope>NUCLEOTIDE SEQUENCE</scope>
    <source>
        <strain evidence="2">MF-1</strain>
    </source>
</reference>
<evidence type="ECO:0000313" key="3">
    <source>
        <dbReference type="Proteomes" id="UP000765509"/>
    </source>
</evidence>
<evidence type="ECO:0000256" key="1">
    <source>
        <dbReference type="SAM" id="MobiDB-lite"/>
    </source>
</evidence>
<evidence type="ECO:0000313" key="2">
    <source>
        <dbReference type="EMBL" id="MBW0577095.1"/>
    </source>
</evidence>